<dbReference type="SUPFAM" id="SSF52096">
    <property type="entry name" value="ClpP/crotonase"/>
    <property type="match status" value="1"/>
</dbReference>
<evidence type="ECO:0000313" key="4">
    <source>
        <dbReference type="EMBL" id="MBB5752072.1"/>
    </source>
</evidence>
<keyword evidence="5" id="KW-1185">Reference proteome</keyword>
<sequence>MSAQASMPIHVENRAGVVTIRFDRPETQNAWTLDMLGALADALVIGERDGRVRAFMLSGTPGVFCSGSELKEILAFADRGALDEVVTRFLKTIATIEKPLVAAVDGPAVGIGATILFHCDYVVASEWSTFECPSVELGLVPEAASTLIGPRLMGYARAFEFLVMGERFDAERAREVGLVNRILPAEAVDDAALEVARSIARKPPEAVTATRRLIRGDRREILARVDQEAALIVERLRSPLARDNVIAFMRKAR</sequence>
<dbReference type="PANTHER" id="PTHR43684:SF1">
    <property type="entry name" value="ENOYL-COA DELTA ISOMERASE 2"/>
    <property type="match status" value="1"/>
</dbReference>
<dbReference type="Proteomes" id="UP000523821">
    <property type="component" value="Unassembled WGS sequence"/>
</dbReference>
<keyword evidence="3" id="KW-0413">Isomerase</keyword>
<dbReference type="Gene3D" id="3.90.226.10">
    <property type="entry name" value="2-enoyl-CoA Hydratase, Chain A, domain 1"/>
    <property type="match status" value="1"/>
</dbReference>
<dbReference type="AlphaFoldDB" id="A0A7W9CVE7"/>
<evidence type="ECO:0000313" key="5">
    <source>
        <dbReference type="Proteomes" id="UP000523821"/>
    </source>
</evidence>
<dbReference type="InterPro" id="IPR029045">
    <property type="entry name" value="ClpP/crotonase-like_dom_sf"/>
</dbReference>
<comment type="subcellular location">
    <subcellularLocation>
        <location evidence="1">Peroxisome</location>
    </subcellularLocation>
</comment>
<organism evidence="4 5">
    <name type="scientific">Prosthecomicrobium pneumaticum</name>
    <dbReference type="NCBI Taxonomy" id="81895"/>
    <lineage>
        <taxon>Bacteria</taxon>
        <taxon>Pseudomonadati</taxon>
        <taxon>Pseudomonadota</taxon>
        <taxon>Alphaproteobacteria</taxon>
        <taxon>Hyphomicrobiales</taxon>
        <taxon>Kaistiaceae</taxon>
        <taxon>Prosthecomicrobium</taxon>
    </lineage>
</organism>
<evidence type="ECO:0000256" key="1">
    <source>
        <dbReference type="ARBA" id="ARBA00004275"/>
    </source>
</evidence>
<evidence type="ECO:0000256" key="3">
    <source>
        <dbReference type="ARBA" id="ARBA00023235"/>
    </source>
</evidence>
<dbReference type="EMBL" id="JACHOO010000002">
    <property type="protein sequence ID" value="MBB5752072.1"/>
    <property type="molecule type" value="Genomic_DNA"/>
</dbReference>
<evidence type="ECO:0000256" key="2">
    <source>
        <dbReference type="ARBA" id="ARBA00023140"/>
    </source>
</evidence>
<proteinExistence type="predicted"/>
<comment type="caution">
    <text evidence="4">The sequence shown here is derived from an EMBL/GenBank/DDBJ whole genome shotgun (WGS) entry which is preliminary data.</text>
</comment>
<dbReference type="Pfam" id="PF00378">
    <property type="entry name" value="ECH_1"/>
    <property type="match status" value="1"/>
</dbReference>
<accession>A0A7W9CVE7</accession>
<dbReference type="InterPro" id="IPR051053">
    <property type="entry name" value="ECH/Chromodomain_protein"/>
</dbReference>
<dbReference type="InterPro" id="IPR001753">
    <property type="entry name" value="Enoyl-CoA_hydra/iso"/>
</dbReference>
<dbReference type="CDD" id="cd06558">
    <property type="entry name" value="crotonase-like"/>
    <property type="match status" value="1"/>
</dbReference>
<name>A0A7W9CVE7_9HYPH</name>
<dbReference type="RefSeq" id="WP_210308391.1">
    <property type="nucleotide sequence ID" value="NZ_JACHOO010000002.1"/>
</dbReference>
<dbReference type="GO" id="GO:0004165">
    <property type="term" value="F:delta(3)-delta(2)-enoyl-CoA isomerase activity"/>
    <property type="evidence" value="ECO:0007669"/>
    <property type="project" value="UniProtKB-ARBA"/>
</dbReference>
<reference evidence="4 5" key="1">
    <citation type="submission" date="2020-08" db="EMBL/GenBank/DDBJ databases">
        <title>Genomic Encyclopedia of Type Strains, Phase IV (KMG-IV): sequencing the most valuable type-strain genomes for metagenomic binning, comparative biology and taxonomic classification.</title>
        <authorList>
            <person name="Goeker M."/>
        </authorList>
    </citation>
    <scope>NUCLEOTIDE SEQUENCE [LARGE SCALE GENOMIC DNA]</scope>
    <source>
        <strain evidence="4 5">DSM 16268</strain>
    </source>
</reference>
<protein>
    <submittedName>
        <fullName evidence="4">Enoyl-CoA hydratase/carnithine racemase</fullName>
    </submittedName>
</protein>
<dbReference type="PANTHER" id="PTHR43684">
    <property type="match status" value="1"/>
</dbReference>
<keyword evidence="2" id="KW-0576">Peroxisome</keyword>
<gene>
    <name evidence="4" type="ORF">GGQ63_001124</name>
</gene>